<name>A0ABS4K1V9_9CLOT</name>
<dbReference type="PIRSF" id="PIRSF004848">
    <property type="entry name" value="YBL036c_PLPDEIII"/>
    <property type="match status" value="1"/>
</dbReference>
<accession>A0ABS4K1V9</accession>
<gene>
    <name evidence="5" type="ORF">J2Z44_001559</name>
</gene>
<comment type="caution">
    <text evidence="5">The sequence shown here is derived from an EMBL/GenBank/DDBJ whole genome shotgun (WGS) entry which is preliminary data.</text>
</comment>
<dbReference type="InterPro" id="IPR029066">
    <property type="entry name" value="PLP-binding_barrel"/>
</dbReference>
<dbReference type="InterPro" id="IPR001608">
    <property type="entry name" value="Ala_racemase_N"/>
</dbReference>
<dbReference type="Gene3D" id="3.20.20.10">
    <property type="entry name" value="Alanine racemase"/>
    <property type="match status" value="1"/>
</dbReference>
<proteinExistence type="inferred from homology"/>
<dbReference type="InterPro" id="IPR011078">
    <property type="entry name" value="PyrdxlP_homeostasis"/>
</dbReference>
<dbReference type="PANTHER" id="PTHR10146:SF14">
    <property type="entry name" value="PYRIDOXAL PHOSPHATE HOMEOSTASIS PROTEIN"/>
    <property type="match status" value="1"/>
</dbReference>
<evidence type="ECO:0000256" key="2">
    <source>
        <dbReference type="HAMAP-Rule" id="MF_02087"/>
    </source>
</evidence>
<feature type="modified residue" description="N6-(pyridoxal phosphate)lysine" evidence="2">
    <location>
        <position position="25"/>
    </location>
</feature>
<dbReference type="Proteomes" id="UP001519308">
    <property type="component" value="Unassembled WGS sequence"/>
</dbReference>
<keyword evidence="6" id="KW-1185">Reference proteome</keyword>
<evidence type="ECO:0000313" key="6">
    <source>
        <dbReference type="Proteomes" id="UP001519308"/>
    </source>
</evidence>
<evidence type="ECO:0000256" key="3">
    <source>
        <dbReference type="RuleBase" id="RU004514"/>
    </source>
</evidence>
<dbReference type="Pfam" id="PF01168">
    <property type="entry name" value="Ala_racemase_N"/>
    <property type="match status" value="1"/>
</dbReference>
<dbReference type="EMBL" id="JAGGLL010000010">
    <property type="protein sequence ID" value="MBP2021763.1"/>
    <property type="molecule type" value="Genomic_DNA"/>
</dbReference>
<reference evidence="5 6" key="1">
    <citation type="submission" date="2021-03" db="EMBL/GenBank/DDBJ databases">
        <title>Genomic Encyclopedia of Type Strains, Phase IV (KMG-IV): sequencing the most valuable type-strain genomes for metagenomic binning, comparative biology and taxonomic classification.</title>
        <authorList>
            <person name="Goeker M."/>
        </authorList>
    </citation>
    <scope>NUCLEOTIDE SEQUENCE [LARGE SCALE GENOMIC DNA]</scope>
    <source>
        <strain evidence="5 6">DSM 28650</strain>
    </source>
</reference>
<dbReference type="RefSeq" id="WP_021285808.1">
    <property type="nucleotide sequence ID" value="NZ_JAGGLL010000010.1"/>
</dbReference>
<evidence type="ECO:0000259" key="4">
    <source>
        <dbReference type="Pfam" id="PF01168"/>
    </source>
</evidence>
<dbReference type="HAMAP" id="MF_02087">
    <property type="entry name" value="PLP_homeostasis"/>
    <property type="match status" value="1"/>
</dbReference>
<comment type="function">
    <text evidence="2">Pyridoxal 5'-phosphate (PLP)-binding protein, which is involved in PLP homeostasis.</text>
</comment>
<evidence type="ECO:0000313" key="5">
    <source>
        <dbReference type="EMBL" id="MBP2021763.1"/>
    </source>
</evidence>
<keyword evidence="1 2" id="KW-0663">Pyridoxal phosphate</keyword>
<evidence type="ECO:0000256" key="1">
    <source>
        <dbReference type="ARBA" id="ARBA00022898"/>
    </source>
</evidence>
<feature type="domain" description="Alanine racemase N-terminal" evidence="4">
    <location>
        <begin position="3"/>
        <end position="215"/>
    </location>
</feature>
<dbReference type="NCBIfam" id="TIGR00044">
    <property type="entry name" value="YggS family pyridoxal phosphate-dependent enzyme"/>
    <property type="match status" value="1"/>
</dbReference>
<dbReference type="SUPFAM" id="SSF51419">
    <property type="entry name" value="PLP-binding barrel"/>
    <property type="match status" value="1"/>
</dbReference>
<comment type="similarity">
    <text evidence="2 3">Belongs to the pyridoxal phosphate-binding protein YggS/PROSC family.</text>
</comment>
<protein>
    <recommendedName>
        <fullName evidence="2">Pyridoxal phosphate homeostasis protein</fullName>
        <shortName evidence="2">PLP homeostasis protein</shortName>
    </recommendedName>
</protein>
<sequence>MSIEENYLNILKDIPKDVTLLAVSKTRSVEEILEAYNAGAREFGENKVQELSEKFEQLPKDIKWHLIGHLQRNKVKYLVDKVHLIHSLDSIKLLEELEKQFSSKDRVANVLIQINIGKETTKTGISVEELEDIISACEKCNSVKVRGLMATIPIGGEESCRVYFSEMKKIFEGLKKRSFKNINMEVLSIGMTGDYKLAIEEGSTLIRIGEGVFGKRNYNK</sequence>
<dbReference type="PANTHER" id="PTHR10146">
    <property type="entry name" value="PROLINE SYNTHETASE CO-TRANSCRIBED BACTERIAL HOMOLOG PROTEIN"/>
    <property type="match status" value="1"/>
</dbReference>
<organism evidence="5 6">
    <name type="scientific">Clostridium punense</name>
    <dbReference type="NCBI Taxonomy" id="1054297"/>
    <lineage>
        <taxon>Bacteria</taxon>
        <taxon>Bacillati</taxon>
        <taxon>Bacillota</taxon>
        <taxon>Clostridia</taxon>
        <taxon>Eubacteriales</taxon>
        <taxon>Clostridiaceae</taxon>
        <taxon>Clostridium</taxon>
    </lineage>
</organism>
<dbReference type="CDD" id="cd00635">
    <property type="entry name" value="PLPDE_III_YBL036c_like"/>
    <property type="match status" value="1"/>
</dbReference>